<reference evidence="6" key="1">
    <citation type="submission" date="2020-02" db="EMBL/GenBank/DDBJ databases">
        <authorList>
            <person name="Meier V. D."/>
        </authorList>
    </citation>
    <scope>NUCLEOTIDE SEQUENCE</scope>
    <source>
        <strain evidence="6">AVDCRST_MAG55</strain>
    </source>
</reference>
<evidence type="ECO:0000256" key="1">
    <source>
        <dbReference type="ARBA" id="ARBA00001974"/>
    </source>
</evidence>
<evidence type="ECO:0000256" key="2">
    <source>
        <dbReference type="ARBA" id="ARBA00022630"/>
    </source>
</evidence>
<accession>A0A6J4PWT7</accession>
<evidence type="ECO:0000313" key="6">
    <source>
        <dbReference type="EMBL" id="CAA9424055.1"/>
    </source>
</evidence>
<dbReference type="AlphaFoldDB" id="A0A6J4PWT7"/>
<dbReference type="GO" id="GO:0008115">
    <property type="term" value="F:sarcosine oxidase activity"/>
    <property type="evidence" value="ECO:0007669"/>
    <property type="project" value="TreeGrafter"/>
</dbReference>
<keyword evidence="3" id="KW-0274">FAD</keyword>
<dbReference type="GO" id="GO:0050660">
    <property type="term" value="F:flavin adenine dinucleotide binding"/>
    <property type="evidence" value="ECO:0007669"/>
    <property type="project" value="InterPro"/>
</dbReference>
<dbReference type="SUPFAM" id="SSF54373">
    <property type="entry name" value="FAD-linked reductases, C-terminal domain"/>
    <property type="match status" value="1"/>
</dbReference>
<evidence type="ECO:0000256" key="4">
    <source>
        <dbReference type="ARBA" id="ARBA00023002"/>
    </source>
</evidence>
<dbReference type="InterPro" id="IPR045170">
    <property type="entry name" value="MTOX"/>
</dbReference>
<gene>
    <name evidence="6" type="ORF">AVDCRST_MAG55-2192</name>
</gene>
<name>A0A6J4PWT7_9ACTN</name>
<dbReference type="PANTHER" id="PTHR10961">
    <property type="entry name" value="PEROXISOMAL SARCOSINE OXIDASE"/>
    <property type="match status" value="1"/>
</dbReference>
<dbReference type="Gene3D" id="3.50.50.60">
    <property type="entry name" value="FAD/NAD(P)-binding domain"/>
    <property type="match status" value="1"/>
</dbReference>
<keyword evidence="2" id="KW-0285">Flavoprotein</keyword>
<sequence>MEVVTDGGTYLADRVVVSSDAWTNEVLRDTGTRIPLTVTQEQVSYYATPNLREFSPERFPVFMWHGRDNFYGFPVYGPNGDRVCERAGASSVAEVDLGLPERWLYSFGSTLRGSGERWRRTPCPEAVSSQTESRSPEQLVKRLSPFSVS</sequence>
<proteinExistence type="predicted"/>
<dbReference type="PANTHER" id="PTHR10961:SF7">
    <property type="entry name" value="FAD DEPENDENT OXIDOREDUCTASE DOMAIN-CONTAINING PROTEIN"/>
    <property type="match status" value="1"/>
</dbReference>
<dbReference type="InterPro" id="IPR036188">
    <property type="entry name" value="FAD/NAD-bd_sf"/>
</dbReference>
<dbReference type="EMBL" id="CADCUZ010000104">
    <property type="protein sequence ID" value="CAA9424055.1"/>
    <property type="molecule type" value="Genomic_DNA"/>
</dbReference>
<evidence type="ECO:0000256" key="5">
    <source>
        <dbReference type="SAM" id="MobiDB-lite"/>
    </source>
</evidence>
<protein>
    <submittedName>
        <fullName evidence="6">N-methyl-L-tryptophan oxidase</fullName>
        <ecNumber evidence="6">1.5.3.-</ecNumber>
    </submittedName>
</protein>
<dbReference type="SUPFAM" id="SSF51905">
    <property type="entry name" value="FAD/NAD(P)-binding domain"/>
    <property type="match status" value="1"/>
</dbReference>
<dbReference type="Gene3D" id="3.30.9.10">
    <property type="entry name" value="D-Amino Acid Oxidase, subunit A, domain 2"/>
    <property type="match status" value="1"/>
</dbReference>
<comment type="cofactor">
    <cofactor evidence="1">
        <name>FAD</name>
        <dbReference type="ChEBI" id="CHEBI:57692"/>
    </cofactor>
</comment>
<dbReference type="EC" id="1.5.3.-" evidence="6"/>
<keyword evidence="4 6" id="KW-0560">Oxidoreductase</keyword>
<evidence type="ECO:0000256" key="3">
    <source>
        <dbReference type="ARBA" id="ARBA00022827"/>
    </source>
</evidence>
<organism evidence="6">
    <name type="scientific">uncultured Rubrobacteraceae bacterium</name>
    <dbReference type="NCBI Taxonomy" id="349277"/>
    <lineage>
        <taxon>Bacteria</taxon>
        <taxon>Bacillati</taxon>
        <taxon>Actinomycetota</taxon>
        <taxon>Rubrobacteria</taxon>
        <taxon>Rubrobacterales</taxon>
        <taxon>Rubrobacteraceae</taxon>
        <taxon>environmental samples</taxon>
    </lineage>
</organism>
<feature type="region of interest" description="Disordered" evidence="5">
    <location>
        <begin position="112"/>
        <end position="149"/>
    </location>
</feature>